<evidence type="ECO:0000256" key="1">
    <source>
        <dbReference type="SAM" id="Phobius"/>
    </source>
</evidence>
<name>A0A5N6UAI5_ASPTM</name>
<dbReference type="EMBL" id="ML738826">
    <property type="protein sequence ID" value="KAE8155603.1"/>
    <property type="molecule type" value="Genomic_DNA"/>
</dbReference>
<evidence type="ECO:0000313" key="2">
    <source>
        <dbReference type="EMBL" id="KAE8155603.1"/>
    </source>
</evidence>
<sequence length="93" mass="10651">MTAISADQSDMIFFFSFVLSFVISLLWALLILFILLTTGTGLCFLVWRMLAHQESFAFFYCKLEPMGFLLSSMIPFCDSFYLGHGWFDSFVAS</sequence>
<dbReference type="AlphaFoldDB" id="A0A5N6UAI5"/>
<keyword evidence="3" id="KW-1185">Reference proteome</keyword>
<accession>A0A5N6UAI5</accession>
<proteinExistence type="predicted"/>
<protein>
    <submittedName>
        <fullName evidence="2">Uncharacterized protein</fullName>
    </submittedName>
</protein>
<organism evidence="2 3">
    <name type="scientific">Aspergillus tamarii</name>
    <dbReference type="NCBI Taxonomy" id="41984"/>
    <lineage>
        <taxon>Eukaryota</taxon>
        <taxon>Fungi</taxon>
        <taxon>Dikarya</taxon>
        <taxon>Ascomycota</taxon>
        <taxon>Pezizomycotina</taxon>
        <taxon>Eurotiomycetes</taxon>
        <taxon>Eurotiomycetidae</taxon>
        <taxon>Eurotiales</taxon>
        <taxon>Aspergillaceae</taxon>
        <taxon>Aspergillus</taxon>
        <taxon>Aspergillus subgen. Circumdati</taxon>
    </lineage>
</organism>
<dbReference type="Proteomes" id="UP000326950">
    <property type="component" value="Unassembled WGS sequence"/>
</dbReference>
<keyword evidence="1" id="KW-0472">Membrane</keyword>
<reference evidence="2 3" key="1">
    <citation type="submission" date="2019-04" db="EMBL/GenBank/DDBJ databases">
        <title>Friends and foes A comparative genomics study of 23 Aspergillus species from section Flavi.</title>
        <authorList>
            <consortium name="DOE Joint Genome Institute"/>
            <person name="Kjaerbolling I."/>
            <person name="Vesth T."/>
            <person name="Frisvad J.C."/>
            <person name="Nybo J.L."/>
            <person name="Theobald S."/>
            <person name="Kildgaard S."/>
            <person name="Isbrandt T."/>
            <person name="Kuo A."/>
            <person name="Sato A."/>
            <person name="Lyhne E.K."/>
            <person name="Kogle M.E."/>
            <person name="Wiebenga A."/>
            <person name="Kun R.S."/>
            <person name="Lubbers R.J."/>
            <person name="Makela M.R."/>
            <person name="Barry K."/>
            <person name="Chovatia M."/>
            <person name="Clum A."/>
            <person name="Daum C."/>
            <person name="Haridas S."/>
            <person name="He G."/>
            <person name="LaButti K."/>
            <person name="Lipzen A."/>
            <person name="Mondo S."/>
            <person name="Riley R."/>
            <person name="Salamov A."/>
            <person name="Simmons B.A."/>
            <person name="Magnuson J.K."/>
            <person name="Henrissat B."/>
            <person name="Mortensen U.H."/>
            <person name="Larsen T.O."/>
            <person name="Devries R.P."/>
            <person name="Grigoriev I.V."/>
            <person name="Machida M."/>
            <person name="Baker S.E."/>
            <person name="Andersen M.R."/>
        </authorList>
    </citation>
    <scope>NUCLEOTIDE SEQUENCE [LARGE SCALE GENOMIC DNA]</scope>
    <source>
        <strain evidence="2 3">CBS 117626</strain>
    </source>
</reference>
<evidence type="ECO:0000313" key="3">
    <source>
        <dbReference type="Proteomes" id="UP000326950"/>
    </source>
</evidence>
<keyword evidence="1" id="KW-0812">Transmembrane</keyword>
<feature type="transmembrane region" description="Helical" evidence="1">
    <location>
        <begin position="12"/>
        <end position="45"/>
    </location>
</feature>
<keyword evidence="1" id="KW-1133">Transmembrane helix</keyword>
<gene>
    <name evidence="2" type="ORF">BDV40DRAFT_115186</name>
</gene>